<proteinExistence type="predicted"/>
<dbReference type="Proteomes" id="UP001293791">
    <property type="component" value="Unassembled WGS sequence"/>
</dbReference>
<gene>
    <name evidence="1" type="ORF">Cyrtocomes_00392</name>
</gene>
<organism evidence="1 2">
    <name type="scientific">Candidatus Cyrtobacter comes</name>
    <dbReference type="NCBI Taxonomy" id="675776"/>
    <lineage>
        <taxon>Bacteria</taxon>
        <taxon>Pseudomonadati</taxon>
        <taxon>Pseudomonadota</taxon>
        <taxon>Alphaproteobacteria</taxon>
        <taxon>Rickettsiales</taxon>
        <taxon>Candidatus Midichloriaceae</taxon>
        <taxon>Candidatus Cyrtobacter</taxon>
    </lineage>
</organism>
<evidence type="ECO:0000313" key="1">
    <source>
        <dbReference type="EMBL" id="MDZ5762026.1"/>
    </source>
</evidence>
<comment type="caution">
    <text evidence="1">The sequence shown here is derived from an EMBL/GenBank/DDBJ whole genome shotgun (WGS) entry which is preliminary data.</text>
</comment>
<name>A0ABU5L7C5_9RICK</name>
<reference evidence="1 2" key="1">
    <citation type="submission" date="2023-02" db="EMBL/GenBank/DDBJ databases">
        <title>Host association and intracellularity evolved multiple times independently in the Rickettsiales.</title>
        <authorList>
            <person name="Castelli M."/>
            <person name="Nardi T."/>
            <person name="Gammuto L."/>
            <person name="Bellinzona G."/>
            <person name="Sabaneyeva E."/>
            <person name="Potekhin A."/>
            <person name="Serra V."/>
            <person name="Petroni G."/>
            <person name="Sassera D."/>
        </authorList>
    </citation>
    <scope>NUCLEOTIDE SEQUENCE [LARGE SCALE GENOMIC DNA]</scope>
    <source>
        <strain evidence="1 2">BOD18</strain>
    </source>
</reference>
<dbReference type="RefSeq" id="WP_322497515.1">
    <property type="nucleotide sequence ID" value="NZ_JARGYT010000016.1"/>
</dbReference>
<evidence type="ECO:0000313" key="2">
    <source>
        <dbReference type="Proteomes" id="UP001293791"/>
    </source>
</evidence>
<sequence length="66" mass="7414">MTDHSCNSTQHVYHKATGQSFYNEVIMLNNADNTGNSNHEYAQKLSCQDELHQPIAECSLLEETTA</sequence>
<dbReference type="EMBL" id="JARGYT010000016">
    <property type="protein sequence ID" value="MDZ5762026.1"/>
    <property type="molecule type" value="Genomic_DNA"/>
</dbReference>
<keyword evidence="2" id="KW-1185">Reference proteome</keyword>
<accession>A0ABU5L7C5</accession>
<protein>
    <submittedName>
        <fullName evidence="1">Uncharacterized protein</fullName>
    </submittedName>
</protein>